<keyword evidence="14" id="KW-0206">Cytoskeleton</keyword>
<dbReference type="Gene3D" id="1.20.920.20">
    <property type="match status" value="1"/>
</dbReference>
<dbReference type="Pfam" id="PF12781">
    <property type="entry name" value="AAA_9"/>
    <property type="match status" value="1"/>
</dbReference>
<evidence type="ECO:0000256" key="9">
    <source>
        <dbReference type="ARBA" id="ARBA00022846"/>
    </source>
</evidence>
<dbReference type="FunFam" id="1.10.8.710:FF:000003">
    <property type="entry name" value="Dynein axonemal heavy chain 5"/>
    <property type="match status" value="1"/>
</dbReference>
<keyword evidence="7" id="KW-0547">Nucleotide-binding</keyword>
<dbReference type="GO" id="GO:0060294">
    <property type="term" value="P:cilium movement involved in cell motility"/>
    <property type="evidence" value="ECO:0007669"/>
    <property type="project" value="UniProtKB-ARBA"/>
</dbReference>
<dbReference type="InterPro" id="IPR043157">
    <property type="entry name" value="Dynein_AAA1S"/>
</dbReference>
<dbReference type="GO" id="GO:0008569">
    <property type="term" value="F:minus-end-directed microtubule motor activity"/>
    <property type="evidence" value="ECO:0007669"/>
    <property type="project" value="InterPro"/>
</dbReference>
<evidence type="ECO:0000256" key="8">
    <source>
        <dbReference type="ARBA" id="ARBA00022840"/>
    </source>
</evidence>
<keyword evidence="6" id="KW-0677">Repeat</keyword>
<feature type="coiled-coil region" evidence="18">
    <location>
        <begin position="2961"/>
        <end position="3062"/>
    </location>
</feature>
<keyword evidence="9" id="KW-0282">Flagellum</keyword>
<evidence type="ECO:0000256" key="14">
    <source>
        <dbReference type="ARBA" id="ARBA00023212"/>
    </source>
</evidence>
<dbReference type="InterPro" id="IPR013602">
    <property type="entry name" value="Dynein_heavy_linker"/>
</dbReference>
<feature type="domain" description="AAA+ ATPase" evidence="19">
    <location>
        <begin position="2357"/>
        <end position="2506"/>
    </location>
</feature>
<evidence type="ECO:0000256" key="3">
    <source>
        <dbReference type="ARBA" id="ARBA00008887"/>
    </source>
</evidence>
<keyword evidence="5" id="KW-0493">Microtubule</keyword>
<evidence type="ECO:0000256" key="4">
    <source>
        <dbReference type="ARBA" id="ARBA00022490"/>
    </source>
</evidence>
<proteinExistence type="inferred from homology"/>
<dbReference type="FunFam" id="1.20.920.20:FF:000001">
    <property type="entry name" value="dynein heavy chain 2, axonemal"/>
    <property type="match status" value="1"/>
</dbReference>
<dbReference type="Gene3D" id="1.20.1270.280">
    <property type="match status" value="1"/>
</dbReference>
<dbReference type="Proteomes" id="UP000006671">
    <property type="component" value="Unassembled WGS sequence"/>
</dbReference>
<dbReference type="Gene3D" id="1.20.140.100">
    <property type="entry name" value="Dynein heavy chain, N-terminal domain 2"/>
    <property type="match status" value="1"/>
</dbReference>
<dbReference type="InterPro" id="IPR041589">
    <property type="entry name" value="DNAH3_AAA_lid_1"/>
</dbReference>
<evidence type="ECO:0000256" key="10">
    <source>
        <dbReference type="ARBA" id="ARBA00023017"/>
    </source>
</evidence>
<name>D2VDQ0_NAEGR</name>
<dbReference type="Gene3D" id="1.20.920.30">
    <property type="match status" value="1"/>
</dbReference>
<dbReference type="InterPro" id="IPR027417">
    <property type="entry name" value="P-loop_NTPase"/>
</dbReference>
<evidence type="ECO:0000256" key="7">
    <source>
        <dbReference type="ARBA" id="ARBA00022741"/>
    </source>
</evidence>
<dbReference type="Gene3D" id="1.20.58.1120">
    <property type="match status" value="1"/>
</dbReference>
<accession>D2VDQ0</accession>
<comment type="subunit">
    <text evidence="17">Consists of at least 3 heavy chains (alpha, beta and gamma), 2 intermediate chains and 8 light chains.</text>
</comment>
<dbReference type="GeneID" id="8849343"/>
<dbReference type="GO" id="GO:0005874">
    <property type="term" value="C:microtubule"/>
    <property type="evidence" value="ECO:0007669"/>
    <property type="project" value="UniProtKB-KW"/>
</dbReference>
<dbReference type="FunFam" id="1.10.8.1220:FF:000001">
    <property type="entry name" value="Dynein axonemal heavy chain 5"/>
    <property type="match status" value="1"/>
</dbReference>
<dbReference type="Gene3D" id="3.10.490.20">
    <property type="match status" value="1"/>
</dbReference>
<evidence type="ECO:0000313" key="20">
    <source>
        <dbReference type="EMBL" id="EFC44934.1"/>
    </source>
</evidence>
<keyword evidence="11 18" id="KW-0175">Coiled coil</keyword>
<dbReference type="Pfam" id="PF03028">
    <property type="entry name" value="Dynein_heavy"/>
    <property type="match status" value="1"/>
</dbReference>
<keyword evidence="8" id="KW-0067">ATP-binding</keyword>
<dbReference type="InterPro" id="IPR041228">
    <property type="entry name" value="Dynein_C"/>
</dbReference>
<evidence type="ECO:0000313" key="21">
    <source>
        <dbReference type="Proteomes" id="UP000006671"/>
    </source>
</evidence>
<dbReference type="InterPro" id="IPR035699">
    <property type="entry name" value="AAA_6"/>
</dbReference>
<dbReference type="InterPro" id="IPR013594">
    <property type="entry name" value="Dynein_heavy_tail"/>
</dbReference>
<dbReference type="SMART" id="SM00382">
    <property type="entry name" value="AAA"/>
    <property type="match status" value="3"/>
</dbReference>
<dbReference type="InterPro" id="IPR042228">
    <property type="entry name" value="Dynein_linker_3"/>
</dbReference>
<dbReference type="Pfam" id="PF17852">
    <property type="entry name" value="Dynein_AAA_lid"/>
    <property type="match status" value="1"/>
</dbReference>
<evidence type="ECO:0000256" key="16">
    <source>
        <dbReference type="ARBA" id="ARBA00058146"/>
    </source>
</evidence>
<dbReference type="FunFam" id="3.20.180.20:FF:000001">
    <property type="entry name" value="Dynein axonemal heavy chain 5"/>
    <property type="match status" value="1"/>
</dbReference>
<dbReference type="Gene3D" id="3.20.180.20">
    <property type="entry name" value="Dynein heavy chain, N-terminal domain 2"/>
    <property type="match status" value="1"/>
</dbReference>
<dbReference type="EMBL" id="GG738865">
    <property type="protein sequence ID" value="EFC44934.1"/>
    <property type="molecule type" value="Genomic_DNA"/>
</dbReference>
<evidence type="ECO:0000256" key="18">
    <source>
        <dbReference type="SAM" id="Coils"/>
    </source>
</evidence>
<dbReference type="Gene3D" id="1.10.472.130">
    <property type="match status" value="1"/>
</dbReference>
<dbReference type="FunFam" id="1.20.140.100:FF:000003">
    <property type="entry name" value="Dynein, axonemal, heavy chain 5"/>
    <property type="match status" value="1"/>
</dbReference>
<evidence type="ECO:0000256" key="2">
    <source>
        <dbReference type="ARBA" id="ARBA00004430"/>
    </source>
</evidence>
<protein>
    <recommendedName>
        <fullName evidence="19">AAA+ ATPase domain-containing protein</fullName>
    </recommendedName>
</protein>
<dbReference type="Gene3D" id="1.10.8.710">
    <property type="match status" value="1"/>
</dbReference>
<reference evidence="20 21" key="1">
    <citation type="journal article" date="2010" name="Cell">
        <title>The genome of Naegleria gruberi illuminates early eukaryotic versatility.</title>
        <authorList>
            <person name="Fritz-Laylin L.K."/>
            <person name="Prochnik S.E."/>
            <person name="Ginger M.L."/>
            <person name="Dacks J.B."/>
            <person name="Carpenter M.L."/>
            <person name="Field M.C."/>
            <person name="Kuo A."/>
            <person name="Paredez A."/>
            <person name="Chapman J."/>
            <person name="Pham J."/>
            <person name="Shu S."/>
            <person name="Neupane R."/>
            <person name="Cipriano M."/>
            <person name="Mancuso J."/>
            <person name="Tu H."/>
            <person name="Salamov A."/>
            <person name="Lindquist E."/>
            <person name="Shapiro H."/>
            <person name="Lucas S."/>
            <person name="Grigoriev I.V."/>
            <person name="Cande W.Z."/>
            <person name="Fulton C."/>
            <person name="Rokhsar D.S."/>
            <person name="Dawson S.C."/>
        </authorList>
    </citation>
    <scope>NUCLEOTIDE SEQUENCE [LARGE SCALE GENOMIC DNA]</scope>
    <source>
        <strain evidence="20 21">NEG-M</strain>
    </source>
</reference>
<dbReference type="FunFam" id="3.10.490.20:FF:000009">
    <property type="entry name" value="Dynein heavy chain 4"/>
    <property type="match status" value="1"/>
</dbReference>
<dbReference type="Pfam" id="PF12774">
    <property type="entry name" value="AAA_6"/>
    <property type="match status" value="1"/>
</dbReference>
<dbReference type="Pfam" id="PF18199">
    <property type="entry name" value="Dynein_C"/>
    <property type="match status" value="1"/>
</dbReference>
<dbReference type="PANTHER" id="PTHR46532:SF11">
    <property type="entry name" value="DYNEIN AXONEMAL HEAVY CHAIN 12"/>
    <property type="match status" value="1"/>
</dbReference>
<dbReference type="Pfam" id="PF08393">
    <property type="entry name" value="DHC_N2"/>
    <property type="match status" value="1"/>
</dbReference>
<dbReference type="InterPro" id="IPR043160">
    <property type="entry name" value="Dynein_C_barrel"/>
</dbReference>
<dbReference type="InterPro" id="IPR026983">
    <property type="entry name" value="DHC"/>
</dbReference>
<dbReference type="Gene3D" id="1.10.8.720">
    <property type="entry name" value="Region D6 of dynein motor"/>
    <property type="match status" value="1"/>
</dbReference>
<keyword evidence="13" id="KW-0505">Motor protein</keyword>
<dbReference type="Gene3D" id="1.10.8.1220">
    <property type="match status" value="1"/>
</dbReference>
<dbReference type="Pfam" id="PF18198">
    <property type="entry name" value="AAA_lid_11"/>
    <property type="match status" value="1"/>
</dbReference>
<gene>
    <name evidence="20" type="ORF">NAEGRDRAFT_38988</name>
</gene>
<dbReference type="InterPro" id="IPR042222">
    <property type="entry name" value="Dynein_2_N"/>
</dbReference>
<dbReference type="GO" id="GO:0036156">
    <property type="term" value="C:inner dynein arm"/>
    <property type="evidence" value="ECO:0007669"/>
    <property type="project" value="UniProtKB-ARBA"/>
</dbReference>
<sequence>MNNIEDIAMGVISGNKGLMKELKDRLETLYIPQLLKQSDWGELSNSSNLDSKEEIMEFLENVDKFVQNVSEAKIALESSIRLEAPKKFSNFDSKPKSFLKQALNRVDIISSFEEAVTTWMGDIDALLNEVTAVREEDDESGPAAELEYWKSRMAKFNSITDQLRNKVCKTVLSVLKAKKSAVLAGWKNIDIRITDAANEAKDNVKYLYILEKFSEPLYKSDPVQMINTLPALINAIKMMQSIARYYNTSERMTALFVKITNQMIICCKKYIVKDGRLWEQDTEKLIEKFKSCIDLNEAYQHFYRKTKSELQMNPFGKQFDFSESAIFGKFDQFCWRIQKLIDLFTTFNQFSYLQKCTIEGLDPIIKQFIKIITVLKRKKYDFLDYRKSVFDTDYIEFNNDMTKLELELVTFINNSFAEARTTKHCLELLEQFRKVLKQDNLQRILEDKFRSIFSNYSRDVEHIKNVYEETSRKPNIPRNAPPVAGNIAWSRQLMRRLEEPMDLFKQTPAILEYKDSKKTIKLYNKIGKALLRFEALWMEKFNDALETAREGLLATVLVEQNNQLYVNFDGDLKMLMTEVKYLQLMDIEIPETAISIFNQHERLLTLAERLRFMVKEYYRVISLQDDLYKPILKPLILSLDEKISAGKSAITWLSVRIDRFIDEVMKAIYSLEDTLEKVNDILSYRLKANCDSIMKTFLISFSSDVRSIQQFLSDNEKFAKQMAIEIDIKNQEIESAASDLIAIITHKYSEEEKMGVARECKVFKNHFEERMLDSVSTCLRASVKHLKDRISQDKRYNAKPVFNVQLALSIPNIVLQPSLEEIQKCVNKCARIMLESTQHIYRWNQEKAKEKKSIFSQIGEDKTTIKGFLQLTGAIAGLSSKLNIFITKFQQYDFLWKQDRNEVITSFIDGQTTLDDKKIPPSLDDFESKIKHFSLLEKEIDDLEQYHQEGSLLVDLKPIKSALKVEASQWKFAYGQALNTKAKAEMEDLLSYIEETTNNLKRDVSDIEGINGVMIVLNQLRERESTFDLEIKPINESYEILKLYNIKISKEELEQVEDNGIEFKWKALIALSREVMSKFQKIGPGFRRDLEQKVKQFKNEVSDFKKLYEEQGPMEKGINPRVAKARLTSFKSAFDEKQRKWKTYTMGERLFRMKETEYPELVKISKELDWLSGLYDLYTEVIVTVNGFEDITWNELDTEEMTNTLNSFNIKCKNMHPALRKWDAYIELKDTIENFLNTLPLLEKLNQTCVTQRHWKQISELCKKTLDYKNPEFKIRDIVEAKLVEHKDDIEEIVNAANRELNVEKKLEEIKEEWKLKKFTLGDFKNRGKLVLKDTQDLMQSIEDTQLALSTLLGDLYNEPFKPEIQQWMVKLSVTQSVVDDWLQIQSLWIYMFYVFTGGDIGRELPHVFKRFQNVDRSWVKIMSTAESEPNVIKLCYNDEMLRDLLPHLKTLLEKCQRDLSGYLEKKRMLFPRFFFLSDKQILEILGQGSDPSSIQKHLLSIFSSVSEVEFDAKHKNQIIALRSPEGEYVPLVEPVICEDNIEVWLNRLVAAMQETIHELARNMSGTLLSDLSVVENNSLGRDKLTKFIGDIPCSQLALLGIQLLWTWDSEMAIRNSRERNSLANANKKFTTIFNHLVTLTTNPKLTPLQRTRLETLITIHIHQVEIFQELVRKKIKNVNDFEWTKRTRFYWKPEQDKCVISITDVDFEYCNEYLGCTERLVITQLTDRIYISCAQAMGMFLGGAPAGPAGTGKTETTKDMGRTMGKYFITINCSDQGSVHSMGTTFKGIAQSGAWCGFDEINRVKLEVLSVVAAQIACIFDAMRNRATRFTFTDGSDLILDPTCACFITFNPGYAGRTELPENMKALFRTIAVVQPDRRIIMKVRLAASGFSDNQGLSKKFDMLYKLCEQQLSNQNHYDFGLRNILSVLRTCGVSLRAETEKTGIDNRSPREETKVLMRVLQDMNNSKLVDEDSTLFKELLKDLFPNESTDESPDANMNAAIDSIIDKNGLINHQPWKLKILQLYEQYKVRHGLCCMGPSGSGKSAAINILCEALGKIGIQTKIKKMNPKSITSEQMFGTLDKGTNDWADGVFTSLWRETMEKKKEYSWVLLDGPVDTIWIENLNTVLDDTKSLTLANGDRLNMPKTLKLVFEVGSLDNASPATVSRMGMVYIGSSILGWEPLFQSWIKKIGKRPSSEIEKLKFLFNKYVNDIFLFIENECAPSMSNGNANVISTTLKILDGLFTNFNRKTFPDTMIERFFIFSVIWGVGGTLETADRIKLHTFLEKECKMNIPSMDSNDTIYEYTIDENGDWRNWKFNVPEWTYPTDFVPLFNSILIPTVDNVRTEFLINLMAKQEHSVLLIGSSGTAKTVTIKKYLNDLDKNKFKNKFISFSSATTTGIVQNSIFTSLEKRLSNKVFGPPLGRKMYIFIDDINMPEINEWGDQITNEIVRQVIEDGGFYSLDSNNQWLKIVDVQFLAAMNQPGFGKNDIPDRLKRHFAIFNLTVPSTKSIDHIFTTIVEGHYCKARNFLDEVVQCASTLPELTRKLWISTKEKMLPTPSKFHYVFNLRDLSRIFQGLLLGTNEIIKDHLDLLHLWKHETERVLQDKFIDEADREWFQTTSKGLLKEHYSDDVSRAIKSKLFVDFLRKAEYEDENVGGEELDYEAKPMNDDPKVYEPVEDFGILFNRLDELLLHYNEKHKKEPLDIVLFDFAILHITRISRIIRSERGNALLVGVGGSGKQSLTKLASFIAGYKTFKIQVTKNYHIQALLDDLKKLYKIAVLESPVTFIFTDNDIKDEQFLEYINMMLTSGDIPGLFTKEEREMMIGELRPIAVKSDPAFLATPENLFNFFIDRARDNLHLVLCFSPIGDQFRNRARKFPGIISGCTIDWFDPWPKEALKATADKFIGGYSLATSETIKSDLVLFMKDLHYRVNEITEEYLNKYRRHTYVTPKTYLSFLNSYRKLYQDKLQQIERKSNNIAKGLEKLQQAKEDVREKGKELEQKERDLLIAQASAQVLVDKVQKETKAAEEQGREIQKRKEKQEKEVKVVQKERDEVTKDLKNAEPHLLAAERALNNITSASLSKIKKYQTPPEPIMRVMDTILVLRGLNIEKTEIEERSLDPKNPRKILKPSWKYAKEMMNNINFMQSLLKFDKDSISDEQVELVAPYMDDPTLTVDNVNNSSEAAASLWEWVQSMVNFHNIAKVVEPKRRMVEEAETKLQIAQAQLKEMEDEYEEKQKELRELQFQLDEALKHKKQLEDDAYQTRKRMEAAEALINGLSSEEERWRKDQKQFQLDIHNLIGDIALASAFLTYSGPFNQEFRNVLIEDLCFNEFRNRGIPFSEKVNIIDFTTHPTVIGEWRLQGLPNDDYSTQNAIIVTTGSRYPLLIDPQGQGKEWIKNKESTELVITTLRSDNLKEDLEKCVATGKPLLIEDVGEELDPILDSVLDMQIIKKGKRPKIKIGENEVPFNEDFKLYITTKLPNPRYTPEMFAKVSVIDFTVTAIGLEDQLLAIVINKEMIELEEKRKTLLNDIQECNEIMEQCEKELLEKLSENREKSLVDDTDLIDILTKTKEKNRIIKEKLMVSEETNKSIQEAREEFRPVATRGSIMYFVITELSLINCMYQVSLSQFIKLFIQAIDESEQDRNTKVRIENIITFATYFIYKYVQRGLYEKHRIIFALLLALKIDLKKPKSKGRGITAKEFNCLIRAGNALQKSDAPRIPFSWIEDKIWLNIFSLSKADIPEFKSIHLIIENNEDDWKRFYYSATPESDPVPDYSSLSTFHKLLLIRCLRMDRTMNACSTYIIDTLGQSFVDSISLNLEETWKETSAITPVVCLLSQGSDLTNSIEKLALHMKINIDRVSMGQGQKEKAQELVKNAIANGGWVLLQNCHLGIDYLEVLEKTLIDLSKEDCSEKTFRVWITTEPTPLFPINLLQMSIKVTDEPPTGIRAGLTKAYNWLTQESLGEVPENRKLIYSTCFLHSVLIERKKFGPLGWCVPYEFNQSDLECSIHFLINYLNENDIKKIQWNTIRYMICDVQYGGRVTDAFDSVLLSKYGNKFYGPHIFSKDFVLYSDKEKTYEIPDRPKIDDYRKYIYENLPLFDPPEVFGLHQNAEIVHNEQKANFVLNTIQGIQPKESTAGSGETREEAVLKDVKNYLEKIPEEYDTKELKKFYKKLETLKKDSGGANNPMIIFLKQEIDRMRIVLRLVRRNLQDLSLAIAGTIVMSAELQNIFDSLYDAKVPSQWQKVSWESQKLGVWIEQLQKRHEQFMNWLQKGQPKLFWISGFFNVAGFLTAVKQESTRKHAGWSLEAVTLKTEITTKDALKDSINVPDDAEGVFVYGLYLEGAIWDKKTRQLADVPASELGLVHDLPVIHLSANSPMQGSETMGPKEYVCPVYKNPDRTQRNYIFDLHIKTPDDPSKWTLRGVAALCSKQ</sequence>
<dbReference type="GO" id="GO:0045505">
    <property type="term" value="F:dynein intermediate chain binding"/>
    <property type="evidence" value="ECO:0007669"/>
    <property type="project" value="InterPro"/>
</dbReference>
<dbReference type="GO" id="GO:0031514">
    <property type="term" value="C:motile cilium"/>
    <property type="evidence" value="ECO:0007669"/>
    <property type="project" value="UniProtKB-SubCell"/>
</dbReference>
<dbReference type="FunFam" id="3.40.50.300:FF:000049">
    <property type="entry name" value="Dynein, axonemal, heavy chain 5"/>
    <property type="match status" value="1"/>
</dbReference>
<dbReference type="InParanoid" id="D2VDQ0"/>
<comment type="function">
    <text evidence="16">Force generating protein of eukaryotic cilia and flagella. Produces force towards the minus ends of microtubules. Dynein has ATPase activity; the force-producing power stroke is thought to occur on release of ADP.</text>
</comment>
<dbReference type="FunFam" id="1.10.287.2620:FF:000002">
    <property type="entry name" value="Dynein heavy chain 2, axonemal"/>
    <property type="match status" value="1"/>
</dbReference>
<organism evidence="21">
    <name type="scientific">Naegleria gruberi</name>
    <name type="common">Amoeba</name>
    <dbReference type="NCBI Taxonomy" id="5762"/>
    <lineage>
        <taxon>Eukaryota</taxon>
        <taxon>Discoba</taxon>
        <taxon>Heterolobosea</taxon>
        <taxon>Tetramitia</taxon>
        <taxon>Eutetramitia</taxon>
        <taxon>Vahlkampfiidae</taxon>
        <taxon>Naegleria</taxon>
    </lineage>
</organism>
<dbReference type="InterPro" id="IPR004273">
    <property type="entry name" value="Dynein_heavy_D6_P-loop"/>
</dbReference>
<dbReference type="Pfam" id="PF08385">
    <property type="entry name" value="DHC_N1"/>
    <property type="match status" value="1"/>
</dbReference>
<dbReference type="KEGG" id="ngr:NAEGRDRAFT_38988"/>
<dbReference type="InterPro" id="IPR041466">
    <property type="entry name" value="Dynein_AAA5_ext"/>
</dbReference>
<dbReference type="eggNOG" id="KOG3595">
    <property type="taxonomic scope" value="Eukaryota"/>
</dbReference>
<dbReference type="Gene3D" id="6.10.140.1060">
    <property type="match status" value="1"/>
</dbReference>
<evidence type="ECO:0000256" key="6">
    <source>
        <dbReference type="ARBA" id="ARBA00022737"/>
    </source>
</evidence>
<evidence type="ECO:0000256" key="11">
    <source>
        <dbReference type="ARBA" id="ARBA00023054"/>
    </source>
</evidence>
<dbReference type="PANTHER" id="PTHR46532">
    <property type="entry name" value="MALE FERTILITY FACTOR KL5"/>
    <property type="match status" value="1"/>
</dbReference>
<evidence type="ECO:0000256" key="1">
    <source>
        <dbReference type="ARBA" id="ARBA00004230"/>
    </source>
</evidence>
<feature type="coiled-coil region" evidence="18">
    <location>
        <begin position="3216"/>
        <end position="3292"/>
    </location>
</feature>
<dbReference type="OMA" id="MGMVFMS"/>
<dbReference type="GO" id="GO:0051959">
    <property type="term" value="F:dynein light intermediate chain binding"/>
    <property type="evidence" value="ECO:0007669"/>
    <property type="project" value="InterPro"/>
</dbReference>
<evidence type="ECO:0000256" key="13">
    <source>
        <dbReference type="ARBA" id="ARBA00023175"/>
    </source>
</evidence>
<keyword evidence="12" id="KW-0969">Cilium</keyword>
<dbReference type="InterPro" id="IPR035706">
    <property type="entry name" value="AAA_9"/>
</dbReference>
<dbReference type="GO" id="GO:0036159">
    <property type="term" value="P:inner dynein arm assembly"/>
    <property type="evidence" value="ECO:0007669"/>
    <property type="project" value="UniProtKB-ARBA"/>
</dbReference>
<dbReference type="STRING" id="5762.D2VDQ0"/>
<dbReference type="Gene3D" id="1.10.287.2620">
    <property type="match status" value="1"/>
</dbReference>
<dbReference type="VEuPathDB" id="AmoebaDB:NAEGRDRAFT_38988"/>
<dbReference type="Pfam" id="PF12777">
    <property type="entry name" value="MT"/>
    <property type="match status" value="1"/>
</dbReference>
<dbReference type="FunFam" id="3.40.50.300:FF:002141">
    <property type="entry name" value="Dynein heavy chain"/>
    <property type="match status" value="1"/>
</dbReference>
<dbReference type="InterPro" id="IPR042219">
    <property type="entry name" value="AAA_lid_11_sf"/>
</dbReference>
<keyword evidence="10" id="KW-0243">Dynein</keyword>
<evidence type="ECO:0000256" key="5">
    <source>
        <dbReference type="ARBA" id="ARBA00022701"/>
    </source>
</evidence>
<evidence type="ECO:0000256" key="12">
    <source>
        <dbReference type="ARBA" id="ARBA00023069"/>
    </source>
</evidence>
<comment type="subcellular location">
    <subcellularLocation>
        <location evidence="1">Cell projection</location>
        <location evidence="1">Cilium</location>
        <location evidence="1">Flagellum</location>
    </subcellularLocation>
    <subcellularLocation>
        <location evidence="2">Cytoplasm</location>
        <location evidence="2">Cytoskeleton</location>
        <location evidence="2">Cilium axoneme</location>
    </subcellularLocation>
</comment>
<dbReference type="GO" id="GO:0005524">
    <property type="term" value="F:ATP binding"/>
    <property type="evidence" value="ECO:0007669"/>
    <property type="project" value="UniProtKB-KW"/>
</dbReference>
<keyword evidence="15" id="KW-0966">Cell projection</keyword>
<dbReference type="Pfam" id="PF17857">
    <property type="entry name" value="AAA_lid_1"/>
    <property type="match status" value="1"/>
</dbReference>
<dbReference type="InterPro" id="IPR041658">
    <property type="entry name" value="AAA_lid_11"/>
</dbReference>
<dbReference type="Gene3D" id="3.40.50.300">
    <property type="entry name" value="P-loop containing nucleotide triphosphate hydrolases"/>
    <property type="match status" value="5"/>
</dbReference>
<dbReference type="GO" id="GO:0008017">
    <property type="term" value="F:microtubule binding"/>
    <property type="evidence" value="ECO:0007669"/>
    <property type="project" value="UniProtKB-ARBA"/>
</dbReference>
<dbReference type="Pfam" id="PF12780">
    <property type="entry name" value="AAA_8"/>
    <property type="match status" value="1"/>
</dbReference>
<dbReference type="FunFam" id="1.20.920.30:FF:000002">
    <property type="entry name" value="Dynein axonemal heavy chain 3"/>
    <property type="match status" value="1"/>
</dbReference>
<dbReference type="SUPFAM" id="SSF52540">
    <property type="entry name" value="P-loop containing nucleoside triphosphate hydrolases"/>
    <property type="match status" value="4"/>
</dbReference>
<evidence type="ECO:0000256" key="17">
    <source>
        <dbReference type="ARBA" id="ARBA00065818"/>
    </source>
</evidence>
<comment type="similarity">
    <text evidence="3">Belongs to the dynein heavy chain family.</text>
</comment>
<dbReference type="FunFam" id="3.40.50.300:FF:000044">
    <property type="entry name" value="Dynein heavy chain 5, axonemal"/>
    <property type="match status" value="1"/>
</dbReference>
<keyword evidence="4" id="KW-0963">Cytoplasm</keyword>
<feature type="domain" description="AAA+ ATPase" evidence="19">
    <location>
        <begin position="1742"/>
        <end position="1856"/>
    </location>
</feature>
<keyword evidence="21" id="KW-1185">Reference proteome</keyword>
<dbReference type="InterPro" id="IPR003593">
    <property type="entry name" value="AAA+_ATPase"/>
</dbReference>
<feature type="coiled-coil region" evidence="18">
    <location>
        <begin position="3522"/>
        <end position="3556"/>
    </location>
</feature>
<dbReference type="FunFam" id="3.40.50.300:FF:000320">
    <property type="entry name" value="Dynein, axonemal, heavy chain 5"/>
    <property type="match status" value="1"/>
</dbReference>
<feature type="domain" description="AAA+ ATPase" evidence="19">
    <location>
        <begin position="2031"/>
        <end position="2159"/>
    </location>
</feature>
<evidence type="ECO:0000259" key="19">
    <source>
        <dbReference type="SMART" id="SM00382"/>
    </source>
</evidence>
<dbReference type="Pfam" id="PF12775">
    <property type="entry name" value="AAA_7"/>
    <property type="match status" value="1"/>
</dbReference>
<dbReference type="OrthoDB" id="286107at2759"/>
<dbReference type="RefSeq" id="XP_002677678.1">
    <property type="nucleotide sequence ID" value="XM_002677632.1"/>
</dbReference>
<dbReference type="InterPro" id="IPR024317">
    <property type="entry name" value="Dynein_heavy_chain_D4_dom"/>
</dbReference>
<evidence type="ECO:0000256" key="15">
    <source>
        <dbReference type="ARBA" id="ARBA00023273"/>
    </source>
</evidence>
<dbReference type="InterPro" id="IPR024743">
    <property type="entry name" value="Dynein_HC_stalk"/>
</dbReference>